<keyword evidence="4 5" id="KW-0963">Cytoplasm</keyword>
<comment type="function">
    <text evidence="5">Modulates RecA activity.</text>
</comment>
<sequence>MEDKEEFPAWHPAALGETEDFPGVTVSSALSQQTGTPYTGRAKPAADAGAEADTSSTKASDRADSRGRARRSRAQRGYKKGFRKPSAQALAKSPFAPALGGVQAEEGRESHRRQKPAKDLMFSEGSRLAETGASDEFEAALIQGLGTRPESGRGGRRAPKEPESEFSRAKNIVLNQLAASAKSRAQLEKKLAEKEISEETAADILDRFEAAKLVNDEEFAQMYVRQRADFKKLSKSAIRRELAQKGVTGELAETALEQRSDEDERSDAHELVRKKLRLSMNFSDRKERDKIMRRLVGTLGRKGFPPSMAFSVVKEEIDRFIEENNLESSEQGFDYF</sequence>
<dbReference type="PANTHER" id="PTHR33602:SF1">
    <property type="entry name" value="REGULATORY PROTEIN RECX FAMILY PROTEIN"/>
    <property type="match status" value="1"/>
</dbReference>
<evidence type="ECO:0000256" key="4">
    <source>
        <dbReference type="ARBA" id="ARBA00022490"/>
    </source>
</evidence>
<evidence type="ECO:0000259" key="7">
    <source>
        <dbReference type="Pfam" id="PF02631"/>
    </source>
</evidence>
<feature type="region of interest" description="Disordered" evidence="6">
    <location>
        <begin position="144"/>
        <end position="169"/>
    </location>
</feature>
<feature type="compositionally biased region" description="Low complexity" evidence="6">
    <location>
        <begin position="42"/>
        <end position="52"/>
    </location>
</feature>
<feature type="domain" description="RecX second three-helical" evidence="7">
    <location>
        <begin position="215"/>
        <end position="256"/>
    </location>
</feature>
<dbReference type="EMBL" id="BMDC01000002">
    <property type="protein sequence ID" value="GGH63622.1"/>
    <property type="molecule type" value="Genomic_DNA"/>
</dbReference>
<proteinExistence type="inferred from homology"/>
<feature type="region of interest" description="Disordered" evidence="6">
    <location>
        <begin position="1"/>
        <end position="123"/>
    </location>
</feature>
<dbReference type="Proteomes" id="UP000600171">
    <property type="component" value="Unassembled WGS sequence"/>
</dbReference>
<evidence type="ECO:0000313" key="9">
    <source>
        <dbReference type="EMBL" id="GGH63622.1"/>
    </source>
</evidence>
<comment type="subcellular location">
    <subcellularLocation>
        <location evidence="1 5">Cytoplasm</location>
    </subcellularLocation>
</comment>
<comment type="similarity">
    <text evidence="2 5">Belongs to the RecX family.</text>
</comment>
<feature type="compositionally biased region" description="Basic residues" evidence="6">
    <location>
        <begin position="68"/>
        <end position="83"/>
    </location>
</feature>
<dbReference type="Gene3D" id="1.10.10.10">
    <property type="entry name" value="Winged helix-like DNA-binding domain superfamily/Winged helix DNA-binding domain"/>
    <property type="match status" value="2"/>
</dbReference>
<dbReference type="HAMAP" id="MF_01114">
    <property type="entry name" value="RecX"/>
    <property type="match status" value="1"/>
</dbReference>
<feature type="compositionally biased region" description="Polar residues" evidence="6">
    <location>
        <begin position="25"/>
        <end position="37"/>
    </location>
</feature>
<dbReference type="RefSeq" id="WP_229723135.1">
    <property type="nucleotide sequence ID" value="NZ_BMDC01000002.1"/>
</dbReference>
<protein>
    <recommendedName>
        <fullName evidence="3 5">Regulatory protein RecX</fullName>
    </recommendedName>
</protein>
<reference evidence="9 10" key="1">
    <citation type="journal article" date="2014" name="Int. J. Syst. Evol. Microbiol.">
        <title>Complete genome sequence of Corynebacterium casei LMG S-19264T (=DSM 44701T), isolated from a smear-ripened cheese.</title>
        <authorList>
            <consortium name="US DOE Joint Genome Institute (JGI-PGF)"/>
            <person name="Walter F."/>
            <person name="Albersmeier A."/>
            <person name="Kalinowski J."/>
            <person name="Ruckert C."/>
        </authorList>
    </citation>
    <scope>NUCLEOTIDE SEQUENCE [LARGE SCALE GENOMIC DNA]</scope>
    <source>
        <strain evidence="9 10">CCM 8669</strain>
    </source>
</reference>
<dbReference type="InterPro" id="IPR053926">
    <property type="entry name" value="RecX_HTH_1st"/>
</dbReference>
<dbReference type="InterPro" id="IPR036388">
    <property type="entry name" value="WH-like_DNA-bd_sf"/>
</dbReference>
<dbReference type="InterPro" id="IPR003783">
    <property type="entry name" value="Regulatory_RecX"/>
</dbReference>
<dbReference type="GO" id="GO:0005737">
    <property type="term" value="C:cytoplasm"/>
    <property type="evidence" value="ECO:0007669"/>
    <property type="project" value="UniProtKB-SubCell"/>
</dbReference>
<evidence type="ECO:0000256" key="3">
    <source>
        <dbReference type="ARBA" id="ARBA00018111"/>
    </source>
</evidence>
<dbReference type="GO" id="GO:0006282">
    <property type="term" value="P:regulation of DNA repair"/>
    <property type="evidence" value="ECO:0007669"/>
    <property type="project" value="UniProtKB-UniRule"/>
</dbReference>
<organism evidence="9 10">
    <name type="scientific">Rothia aerolata</name>
    <dbReference type="NCBI Taxonomy" id="1812262"/>
    <lineage>
        <taxon>Bacteria</taxon>
        <taxon>Bacillati</taxon>
        <taxon>Actinomycetota</taxon>
        <taxon>Actinomycetes</taxon>
        <taxon>Micrococcales</taxon>
        <taxon>Micrococcaceae</taxon>
        <taxon>Rothia</taxon>
    </lineage>
</organism>
<evidence type="ECO:0000256" key="6">
    <source>
        <dbReference type="SAM" id="MobiDB-lite"/>
    </source>
</evidence>
<evidence type="ECO:0000313" key="10">
    <source>
        <dbReference type="Proteomes" id="UP000600171"/>
    </source>
</evidence>
<comment type="caution">
    <text evidence="9">The sequence shown here is derived from an EMBL/GenBank/DDBJ whole genome shotgun (WGS) entry which is preliminary data.</text>
</comment>
<keyword evidence="10" id="KW-1185">Reference proteome</keyword>
<evidence type="ECO:0000259" key="8">
    <source>
        <dbReference type="Pfam" id="PF21982"/>
    </source>
</evidence>
<gene>
    <name evidence="5" type="primary">recX</name>
    <name evidence="9" type="ORF">GCM10007359_15120</name>
</gene>
<feature type="compositionally biased region" description="Basic and acidic residues" evidence="6">
    <location>
        <begin position="150"/>
        <end position="168"/>
    </location>
</feature>
<dbReference type="PANTHER" id="PTHR33602">
    <property type="entry name" value="REGULATORY PROTEIN RECX FAMILY PROTEIN"/>
    <property type="match status" value="1"/>
</dbReference>
<evidence type="ECO:0000256" key="5">
    <source>
        <dbReference type="HAMAP-Rule" id="MF_01114"/>
    </source>
</evidence>
<dbReference type="Pfam" id="PF02631">
    <property type="entry name" value="RecX_HTH2"/>
    <property type="match status" value="1"/>
</dbReference>
<dbReference type="Pfam" id="PF21982">
    <property type="entry name" value="RecX_HTH1"/>
    <property type="match status" value="1"/>
</dbReference>
<evidence type="ECO:0000256" key="1">
    <source>
        <dbReference type="ARBA" id="ARBA00004496"/>
    </source>
</evidence>
<feature type="domain" description="RecX first three-helical" evidence="8">
    <location>
        <begin position="169"/>
        <end position="207"/>
    </location>
</feature>
<name>A0A917IUM4_9MICC</name>
<accession>A0A917IUM4</accession>
<evidence type="ECO:0000256" key="2">
    <source>
        <dbReference type="ARBA" id="ARBA00009695"/>
    </source>
</evidence>
<dbReference type="InterPro" id="IPR053924">
    <property type="entry name" value="RecX_HTH_2nd"/>
</dbReference>
<dbReference type="AlphaFoldDB" id="A0A917IUM4"/>